<dbReference type="PANTHER" id="PTHR35037">
    <property type="entry name" value="C-TERMINAL REGION OF AIDA-LIKE PROTEIN"/>
    <property type="match status" value="1"/>
</dbReference>
<dbReference type="SUPFAM" id="SSF51126">
    <property type="entry name" value="Pectin lyase-like"/>
    <property type="match status" value="7"/>
</dbReference>
<dbReference type="SMART" id="SM00869">
    <property type="entry name" value="Autotransporter"/>
    <property type="match status" value="1"/>
</dbReference>
<protein>
    <submittedName>
        <fullName evidence="4">Autotransporter domain-containing protein</fullName>
    </submittedName>
</protein>
<dbReference type="NCBIfam" id="TIGR01414">
    <property type="entry name" value="autotrans_barl"/>
    <property type="match status" value="1"/>
</dbReference>
<comment type="caution">
    <text evidence="4">The sequence shown here is derived from an EMBL/GenBank/DDBJ whole genome shotgun (WGS) entry which is preliminary data.</text>
</comment>
<sequence>MNAVNLAGGNLTLGGSQALTLNGVVSGSNGLVKNGAATLTLNGNNTYGGGTTLNAGTLVVGSNTALGTGALSTGANTSLDASGAGVTLANAVHLGGTLNVPGSADLTLNGVVDGVGGLNKSGASTLTLNGANNYLGGTTLNAGRLVVGNDNALGQGALTVAGASTLSSGASTTLANNVNLNAGLTVDGGNDLTLNGVINGTAGLTKNGSGNLTLNGNNGFQGGTQLNAGRLTVGNSGALGTGTLSVTADATLANSAPMALGNTIALSNGANLTVEAANALILSGDLGGSGNLVKTGVDDLTLVGVKTFTGNVDIQAGSLTTLGSGVLANVDTLNVGASGQLNLNGNASLGSLTGSGQVDVGIGSVLSLGGNNLSSTFAGGLNGLGGLTKVGSGTLTLTGTSNLADNTLVNAGTLKVDGTLGSNLLTVASGATLAGSGTANATVVINNGGHLAGQSGATLGLGSLVLNSGSIVDVGLASPSTGGTALFNVGGNLTLDGTLNVGSIGGFGNGVYRIFDYTGSLTDNGLDFGSLPLGVGLGDVTLQTALANQVNLLVSAAGLNIQFWDGSQSVPNGQVDGGTGVWNAGNTNWTDLNGVLNTTWGSTFAVFQGTAGDVTVDGSQTVNGLQFVTDGYRLLAGTGGALDLINGSGGDTSVRVDPGATATLDVGLTGVGKLNKLDSGTLELNGSNTYSGGTLLSGGTLIVGNNAALGSGALDTAAGTTLDSNASVALGNAITLAGPLNIAGSNDLALNGNIGGAGGLVKAGSARLALGGNNTYAGTTALNGGTLVLGSNTALGTGNLTTAPGTSLDSSQAVTLANNVTTMGDLTVLGSNDLTLGGTVGGTGRLLKAGLARFALMGANTYSGGTDLQAGTLVVGNNAALGTGGLEVSGNANLDSASAVTLANPVNVSGVLNVLGTNDLHLAGVLSGAGELNKSGLADLTLSGNNTFSGILNILSGSLSTIGTTALGTQSQLNVSTGASLNLDGNTSLGDIGGTGAIQIAAGNSLTVEGGAFDGNISGTGTLNKLGSGTLALNSANSHTGTTNVQAGGLKVDGSLASGAVNVASGASLSGAGSLGGAVTVANGGNLAATSGSTLNAGNLVLDSGANFNASLGTPSGGGSPLVNVANNLTLGGTLNVTDIGGFGAGVYRLFAYGGSLTNNGMSFGTTPVPITDLTVQTAVANQVNLVVGGASNVLFWDGSQSVANGQIDGGSGTWDATNTNWTDVNGVLNSTWNDTFAVFQGVPGTVTVNGSHSITGLQFVTDGYVLNAGTAGELLGNGTTNLRVDSGATATLNVALNGTGSLAKQDGGTLVLNAANGYSGGTALNGGTLVLGNNSALGSGTLTAAGGTTLDSNTAVTLANTTVLNGALAIAGSNDLTLNGVVSGTGGLIKNGAGLLTLNGANTYSGGTQINAGGVVGNSTSLQGAILNNGALTFAQNANGSYTGNLSGNGTLAKNGTGELLLTGVNTFTGATSVNAGTLLVNGRLDSTSVQVATGARLGGSGTYGGAVQIANGATLAAGQSATPLTVGSLELASGSAVDFNLGAPAASTTVVRVNGNLALDGTLNITDGGGFGTGVYQLFSYGGTLTDNGLVFGAIPGGVVLGDLSLQTAIANQINLVVQNYGEELQFWNGGKTNPDGSIGGGSGTWGSNTGWTNAGGTTSEGWSGGYAVFGGTPGTVTVVGNQSFEGLQFLSNGYQVVPGAGGSLTPVNDADGSLAAVRVNAGATATVSAPLVGTGGIEKLDAGTLILAGANTYSGGTTVSGGTLVGNTTSLQGNILNNANLVFVQGSNGTFNGTLSGTGTTTKQGGGTLLLTGNQPFSGAFNVNQGVLQVGDAGNPGSNLAAQVTVANGAALTGNGTVAGLTNNGTVLPGPAGNLNVSGNFTNGATGTLVIDLATSPVNYLNVGGTANLGGSLMVANLASGNGQYTVVSAAGGVTGTFATTNLANSAFLNSSLDYGANQVTLSVSRNGTSFADVAATGNQRGVALALSSAGAPAELVNNLLPLDRQGAQAAFDSLSGEIHASTATVLIEDSRYVRDAVNDRLRQADCSNQDDPRRTLAPTANQQLTSEGCQGQAVGWIRAIGGWGTYDGSSSHASVDRDLSGFMLGVDRALDDQWKVGAAAGYTRSSIDAHRRRSDATVDSYHLTTYLGYQLDAFAARLGVAYSWHDIDTKRDVTVGSYDDRLKAKYKARSAQVFGEVGYAIDAGGIALEPFAGLAYVNYDSDTAHEKGGAGRLEGKVDQDVTFSTLGVRAGKRILLDNGSTVTPRLSVGWRHAFGDDKPDADLRFVGGGAGFSTEGVPIAKDAAVVEAGVDLSVGASGKLGVGYSGQLSSENRDHGVVVSFSMGF</sequence>
<dbReference type="PANTHER" id="PTHR35037:SF3">
    <property type="entry name" value="C-TERMINAL REGION OF AIDA-LIKE PROTEIN"/>
    <property type="match status" value="1"/>
</dbReference>
<dbReference type="InterPro" id="IPR006315">
    <property type="entry name" value="OM_autotransptr_brl_dom"/>
</dbReference>
<evidence type="ECO:0000256" key="2">
    <source>
        <dbReference type="SAM" id="MobiDB-lite"/>
    </source>
</evidence>
<dbReference type="InterPro" id="IPR011050">
    <property type="entry name" value="Pectin_lyase_fold/virulence"/>
</dbReference>
<dbReference type="Gene3D" id="2.160.20.20">
    <property type="match status" value="5"/>
</dbReference>
<accession>A0AA42ULF2</accession>
<dbReference type="Proteomes" id="UP001160882">
    <property type="component" value="Unassembled WGS sequence"/>
</dbReference>
<proteinExistence type="predicted"/>
<evidence type="ECO:0000259" key="3">
    <source>
        <dbReference type="PROSITE" id="PS51208"/>
    </source>
</evidence>
<dbReference type="SUPFAM" id="SSF103515">
    <property type="entry name" value="Autotransporter"/>
    <property type="match status" value="1"/>
</dbReference>
<dbReference type="Pfam" id="PF12951">
    <property type="entry name" value="PATR"/>
    <property type="match status" value="15"/>
</dbReference>
<feature type="domain" description="Autotransporter" evidence="3">
    <location>
        <begin position="2072"/>
        <end position="2349"/>
    </location>
</feature>
<dbReference type="InterPro" id="IPR036709">
    <property type="entry name" value="Autotransporte_beta_dom_sf"/>
</dbReference>
<dbReference type="InterPro" id="IPR051551">
    <property type="entry name" value="Autotransporter_adhesion"/>
</dbReference>
<keyword evidence="1" id="KW-0732">Signal</keyword>
<dbReference type="InterPro" id="IPR012332">
    <property type="entry name" value="Autotransporter_pectin_lyase_C"/>
</dbReference>
<dbReference type="InterPro" id="IPR005546">
    <property type="entry name" value="Autotransporte_beta"/>
</dbReference>
<dbReference type="InterPro" id="IPR013425">
    <property type="entry name" value="Autotrns_rpt"/>
</dbReference>
<evidence type="ECO:0000256" key="1">
    <source>
        <dbReference type="ARBA" id="ARBA00022729"/>
    </source>
</evidence>
<gene>
    <name evidence="4" type="ORF">N5I14_09875</name>
</gene>
<dbReference type="Pfam" id="PF03797">
    <property type="entry name" value="Autotransporter"/>
    <property type="match status" value="1"/>
</dbReference>
<dbReference type="NCBIfam" id="TIGR02601">
    <property type="entry name" value="autotrns_rpt"/>
    <property type="match status" value="13"/>
</dbReference>
<organism evidence="4 5">
    <name type="scientific">Pseudomonas mosselii</name>
    <dbReference type="NCBI Taxonomy" id="78327"/>
    <lineage>
        <taxon>Bacteria</taxon>
        <taxon>Pseudomonadati</taxon>
        <taxon>Pseudomonadota</taxon>
        <taxon>Gammaproteobacteria</taxon>
        <taxon>Pseudomonadales</taxon>
        <taxon>Pseudomonadaceae</taxon>
        <taxon>Pseudomonas</taxon>
    </lineage>
</organism>
<dbReference type="PROSITE" id="PS51208">
    <property type="entry name" value="AUTOTRANSPORTER"/>
    <property type="match status" value="1"/>
</dbReference>
<dbReference type="Gene3D" id="2.40.128.130">
    <property type="entry name" value="Autotransporter beta-domain"/>
    <property type="match status" value="1"/>
</dbReference>
<dbReference type="GO" id="GO:0019867">
    <property type="term" value="C:outer membrane"/>
    <property type="evidence" value="ECO:0007669"/>
    <property type="project" value="InterPro"/>
</dbReference>
<dbReference type="EMBL" id="JAOCGG010000015">
    <property type="protein sequence ID" value="MDH1630552.1"/>
    <property type="molecule type" value="Genomic_DNA"/>
</dbReference>
<name>A0AA42ULF2_9PSED</name>
<evidence type="ECO:0000313" key="4">
    <source>
        <dbReference type="EMBL" id="MDH1630552.1"/>
    </source>
</evidence>
<feature type="region of interest" description="Disordered" evidence="2">
    <location>
        <begin position="2047"/>
        <end position="2068"/>
    </location>
</feature>
<reference evidence="4" key="1">
    <citation type="submission" date="2022-09" db="EMBL/GenBank/DDBJ databases">
        <title>Intensive care unit water sources are persistently colonized with multi-drug resistant bacteria and are the site of extensive horizontal gene transfer of antibiotic resistance genes.</title>
        <authorList>
            <person name="Diorio-Toth L."/>
        </authorList>
    </citation>
    <scope>NUCLEOTIDE SEQUENCE</scope>
    <source>
        <strain evidence="4">GD03782</strain>
    </source>
</reference>
<evidence type="ECO:0000313" key="5">
    <source>
        <dbReference type="Proteomes" id="UP001160882"/>
    </source>
</evidence>